<evidence type="ECO:0000313" key="5">
    <source>
        <dbReference type="Proteomes" id="UP000030151"/>
    </source>
</evidence>
<evidence type="ECO:0000256" key="3">
    <source>
        <dbReference type="SAM" id="SignalP"/>
    </source>
</evidence>
<protein>
    <submittedName>
        <fullName evidence="4">Uncharacterized protein</fullName>
    </submittedName>
</protein>
<keyword evidence="2" id="KW-0812">Transmembrane</keyword>
<proteinExistence type="predicted"/>
<dbReference type="Proteomes" id="UP000030151">
    <property type="component" value="Unassembled WGS sequence"/>
</dbReference>
<reference evidence="4 5" key="1">
    <citation type="submission" date="2014-02" db="EMBL/GenBank/DDBJ databases">
        <title>The genome sequence of the entomopathogenic fungus Metarhizium robertsii ARSEF 2575.</title>
        <authorList>
            <person name="Giuliano Garisto Donzelli B."/>
            <person name="Roe B.A."/>
            <person name="Macmil S.L."/>
            <person name="Krasnoff S.B."/>
            <person name="Gibson D.M."/>
        </authorList>
    </citation>
    <scope>NUCLEOTIDE SEQUENCE [LARGE SCALE GENOMIC DNA]</scope>
    <source>
        <strain evidence="4 5">ARSEF 2575</strain>
    </source>
</reference>
<dbReference type="HOGENOM" id="CLU_1180477_0_0_1"/>
<sequence>MLTFLIILLLCNFVAGTNKVVSVTTYTTTTVCPITRTFTSSGVTLASTKLTTSTITVAVEQTVQVPGPTTTLTRLIDINVTRTLTSEKVITLPTVELTKRITSFATFIESVESSSSPSISLPNTEKGTLTQPRSSTTDSIPVTKTSRLHSGTVSETASTSTMSSNELDSAMESTNLHENSYSPSPHGISANTPSSVAEPVLASMTSTSTPANLVSYNTEQHHPTTASVTATGLVEPSPLASEPPAVPDSVVPGDSPASSPPVISLGTLLYLPVTLWSATLAFTVFGIIWGAA</sequence>
<accession>A0A014PHR1</accession>
<evidence type="ECO:0000313" key="4">
    <source>
        <dbReference type="EMBL" id="EXU95109.1"/>
    </source>
</evidence>
<evidence type="ECO:0000256" key="2">
    <source>
        <dbReference type="SAM" id="Phobius"/>
    </source>
</evidence>
<keyword evidence="2" id="KW-0472">Membrane</keyword>
<name>A0A014PHR1_9HYPO</name>
<feature type="region of interest" description="Disordered" evidence="1">
    <location>
        <begin position="234"/>
        <end position="257"/>
    </location>
</feature>
<feature type="compositionally biased region" description="Polar residues" evidence="1">
    <location>
        <begin position="121"/>
        <end position="190"/>
    </location>
</feature>
<feature type="transmembrane region" description="Helical" evidence="2">
    <location>
        <begin position="268"/>
        <end position="291"/>
    </location>
</feature>
<organism evidence="4 5">
    <name type="scientific">Metarhizium robertsii</name>
    <dbReference type="NCBI Taxonomy" id="568076"/>
    <lineage>
        <taxon>Eukaryota</taxon>
        <taxon>Fungi</taxon>
        <taxon>Dikarya</taxon>
        <taxon>Ascomycota</taxon>
        <taxon>Pezizomycotina</taxon>
        <taxon>Sordariomycetes</taxon>
        <taxon>Hypocreomycetidae</taxon>
        <taxon>Hypocreales</taxon>
        <taxon>Clavicipitaceae</taxon>
        <taxon>Metarhizium</taxon>
    </lineage>
</organism>
<keyword evidence="3" id="KW-0732">Signal</keyword>
<dbReference type="AlphaFoldDB" id="A0A014PHR1"/>
<feature type="region of interest" description="Disordered" evidence="1">
    <location>
        <begin position="114"/>
        <end position="190"/>
    </location>
</feature>
<keyword evidence="2" id="KW-1133">Transmembrane helix</keyword>
<evidence type="ECO:0000256" key="1">
    <source>
        <dbReference type="SAM" id="MobiDB-lite"/>
    </source>
</evidence>
<comment type="caution">
    <text evidence="4">The sequence shown here is derived from an EMBL/GenBank/DDBJ whole genome shotgun (WGS) entry which is preliminary data.</text>
</comment>
<feature type="signal peptide" evidence="3">
    <location>
        <begin position="1"/>
        <end position="16"/>
    </location>
</feature>
<gene>
    <name evidence="4" type="ORF">X797_011810</name>
</gene>
<dbReference type="EMBL" id="JELW01000102">
    <property type="protein sequence ID" value="EXU95109.1"/>
    <property type="molecule type" value="Genomic_DNA"/>
</dbReference>
<feature type="chain" id="PRO_5001473608" evidence="3">
    <location>
        <begin position="17"/>
        <end position="292"/>
    </location>
</feature>